<organism evidence="1 2">
    <name type="scientific">Portunus trituberculatus</name>
    <name type="common">Swimming crab</name>
    <name type="synonym">Neptunus trituberculatus</name>
    <dbReference type="NCBI Taxonomy" id="210409"/>
    <lineage>
        <taxon>Eukaryota</taxon>
        <taxon>Metazoa</taxon>
        <taxon>Ecdysozoa</taxon>
        <taxon>Arthropoda</taxon>
        <taxon>Crustacea</taxon>
        <taxon>Multicrustacea</taxon>
        <taxon>Malacostraca</taxon>
        <taxon>Eumalacostraca</taxon>
        <taxon>Eucarida</taxon>
        <taxon>Decapoda</taxon>
        <taxon>Pleocyemata</taxon>
        <taxon>Brachyura</taxon>
        <taxon>Eubrachyura</taxon>
        <taxon>Portunoidea</taxon>
        <taxon>Portunidae</taxon>
        <taxon>Portuninae</taxon>
        <taxon>Portunus</taxon>
    </lineage>
</organism>
<reference evidence="1 2" key="1">
    <citation type="submission" date="2019-05" db="EMBL/GenBank/DDBJ databases">
        <title>Another draft genome of Portunus trituberculatus and its Hox gene families provides insights of decapod evolution.</title>
        <authorList>
            <person name="Jeong J.-H."/>
            <person name="Song I."/>
            <person name="Kim S."/>
            <person name="Choi T."/>
            <person name="Kim D."/>
            <person name="Ryu S."/>
            <person name="Kim W."/>
        </authorList>
    </citation>
    <scope>NUCLEOTIDE SEQUENCE [LARGE SCALE GENOMIC DNA]</scope>
    <source>
        <tissue evidence="1">Muscle</tissue>
    </source>
</reference>
<evidence type="ECO:0000313" key="2">
    <source>
        <dbReference type="Proteomes" id="UP000324222"/>
    </source>
</evidence>
<protein>
    <submittedName>
        <fullName evidence="1">Uncharacterized protein</fullName>
    </submittedName>
</protein>
<evidence type="ECO:0000313" key="1">
    <source>
        <dbReference type="EMBL" id="MPC27592.1"/>
    </source>
</evidence>
<gene>
    <name evidence="1" type="ORF">E2C01_020766</name>
</gene>
<dbReference type="Proteomes" id="UP000324222">
    <property type="component" value="Unassembled WGS sequence"/>
</dbReference>
<name>A0A5B7E0R9_PORTR</name>
<dbReference type="EMBL" id="VSRR010001772">
    <property type="protein sequence ID" value="MPC27592.1"/>
    <property type="molecule type" value="Genomic_DNA"/>
</dbReference>
<keyword evidence="2" id="KW-1185">Reference proteome</keyword>
<sequence length="71" mass="8225">MMMFLIWARWCLDEGGRVGRPALTRRPAPPDAAQTRYSLAIRHVLRSPHRLGHGDQPNFVVSRMDVGAWRW</sequence>
<proteinExistence type="predicted"/>
<dbReference type="AlphaFoldDB" id="A0A5B7E0R9"/>
<accession>A0A5B7E0R9</accession>
<comment type="caution">
    <text evidence="1">The sequence shown here is derived from an EMBL/GenBank/DDBJ whole genome shotgun (WGS) entry which is preliminary data.</text>
</comment>